<dbReference type="GO" id="GO:0016020">
    <property type="term" value="C:membrane"/>
    <property type="evidence" value="ECO:0007669"/>
    <property type="project" value="InterPro"/>
</dbReference>
<proteinExistence type="predicted"/>
<evidence type="ECO:0000313" key="2">
    <source>
        <dbReference type="EMBL" id="STQ87159.1"/>
    </source>
</evidence>
<dbReference type="GO" id="GO:0008233">
    <property type="term" value="F:peptidase activity"/>
    <property type="evidence" value="ECO:0007669"/>
    <property type="project" value="InterPro"/>
</dbReference>
<dbReference type="Pfam" id="PF03412">
    <property type="entry name" value="Peptidase_C39"/>
    <property type="match status" value="1"/>
</dbReference>
<dbReference type="PROSITE" id="PS50990">
    <property type="entry name" value="PEPTIDASE_C39"/>
    <property type="match status" value="1"/>
</dbReference>
<reference evidence="2 3" key="1">
    <citation type="submission" date="2018-06" db="EMBL/GenBank/DDBJ databases">
        <authorList>
            <consortium name="Pathogen Informatics"/>
            <person name="Doyle S."/>
        </authorList>
    </citation>
    <scope>NUCLEOTIDE SEQUENCE [LARGE SCALE GENOMIC DNA]</scope>
    <source>
        <strain evidence="2 3">NCTC12714</strain>
    </source>
</reference>
<sequence length="237" mass="27630">MNSVFFHFMFFILFIFTLGLRICLAEVFISTDSINVQKPIVSWIQIRDKNLIRQEYDYSCGSASLATILAYYYHIETSEKEILDAIFLSKGITSDMKEEIEKNEELRKEIVFSFFDIDEFVKTKGMRAIGLALDMQSLFMLKTPVIIYVKIRDNEHFTVYKGSDKHFVYLADPSFGNIRVSLAKFKEMFYQRKDLNYPGKVLAIVPNDMRIKGDDGFMKGKNDVEFIYKIIKDTIGK</sequence>
<dbReference type="GO" id="GO:0005524">
    <property type="term" value="F:ATP binding"/>
    <property type="evidence" value="ECO:0007669"/>
    <property type="project" value="InterPro"/>
</dbReference>
<dbReference type="GO" id="GO:0006508">
    <property type="term" value="P:proteolysis"/>
    <property type="evidence" value="ECO:0007669"/>
    <property type="project" value="InterPro"/>
</dbReference>
<dbReference type="Gene3D" id="3.90.70.10">
    <property type="entry name" value="Cysteine proteinases"/>
    <property type="match status" value="1"/>
</dbReference>
<gene>
    <name evidence="2" type="ORF">NCTC12714_01981</name>
</gene>
<dbReference type="CDD" id="cd02423">
    <property type="entry name" value="Peptidase_C39G"/>
    <property type="match status" value="1"/>
</dbReference>
<dbReference type="AlphaFoldDB" id="A0A377PXD9"/>
<organism evidence="2 3">
    <name type="scientific">Helicobacter muridarum</name>
    <dbReference type="NCBI Taxonomy" id="216"/>
    <lineage>
        <taxon>Bacteria</taxon>
        <taxon>Pseudomonadati</taxon>
        <taxon>Campylobacterota</taxon>
        <taxon>Epsilonproteobacteria</taxon>
        <taxon>Campylobacterales</taxon>
        <taxon>Helicobacteraceae</taxon>
        <taxon>Helicobacter</taxon>
    </lineage>
</organism>
<name>A0A377PXD9_9HELI</name>
<dbReference type="EMBL" id="UGJE01000002">
    <property type="protein sequence ID" value="STQ87159.1"/>
    <property type="molecule type" value="Genomic_DNA"/>
</dbReference>
<keyword evidence="3" id="KW-1185">Reference proteome</keyword>
<accession>A0A377PXD9</accession>
<feature type="domain" description="Peptidase C39" evidence="1">
    <location>
        <begin position="54"/>
        <end position="196"/>
    </location>
</feature>
<dbReference type="Proteomes" id="UP000255139">
    <property type="component" value="Unassembled WGS sequence"/>
</dbReference>
<evidence type="ECO:0000259" key="1">
    <source>
        <dbReference type="PROSITE" id="PS50990"/>
    </source>
</evidence>
<dbReference type="InterPro" id="IPR005074">
    <property type="entry name" value="Peptidase_C39"/>
</dbReference>
<protein>
    <submittedName>
        <fullName evidence="2">Putative bacteriocin processing peptidase C39</fullName>
        <ecNumber evidence="2">3.4.-.-</ecNumber>
    </submittedName>
</protein>
<keyword evidence="2" id="KW-0378">Hydrolase</keyword>
<evidence type="ECO:0000313" key="3">
    <source>
        <dbReference type="Proteomes" id="UP000255139"/>
    </source>
</evidence>
<dbReference type="EC" id="3.4.-.-" evidence="2"/>